<dbReference type="GO" id="GO:0016787">
    <property type="term" value="F:hydrolase activity"/>
    <property type="evidence" value="ECO:0007669"/>
    <property type="project" value="InterPro"/>
</dbReference>
<keyword evidence="6" id="KW-1185">Reference proteome</keyword>
<dbReference type="InParanoid" id="A0A507AX81"/>
<evidence type="ECO:0000313" key="6">
    <source>
        <dbReference type="Proteomes" id="UP000319257"/>
    </source>
</evidence>
<feature type="active site" description="Nucleophile" evidence="1">
    <location>
        <position position="268"/>
    </location>
</feature>
<dbReference type="PANTHER" id="PTHR10188">
    <property type="entry name" value="L-ASPARAGINASE"/>
    <property type="match status" value="1"/>
</dbReference>
<evidence type="ECO:0008006" key="7">
    <source>
        <dbReference type="Google" id="ProtNLM"/>
    </source>
</evidence>
<dbReference type="OrthoDB" id="2262349at2759"/>
<feature type="binding site" evidence="2">
    <location>
        <begin position="381"/>
        <end position="384"/>
    </location>
    <ligand>
        <name>substrate</name>
    </ligand>
</feature>
<protein>
    <recommendedName>
        <fullName evidence="7">L-asparaginase</fullName>
    </recommendedName>
</protein>
<organism evidence="5 6">
    <name type="scientific">Thyridium curvatum</name>
    <dbReference type="NCBI Taxonomy" id="1093900"/>
    <lineage>
        <taxon>Eukaryota</taxon>
        <taxon>Fungi</taxon>
        <taxon>Dikarya</taxon>
        <taxon>Ascomycota</taxon>
        <taxon>Pezizomycotina</taxon>
        <taxon>Sordariomycetes</taxon>
        <taxon>Sordariomycetidae</taxon>
        <taxon>Thyridiales</taxon>
        <taxon>Thyridiaceae</taxon>
        <taxon>Thyridium</taxon>
    </lineage>
</organism>
<evidence type="ECO:0000256" key="3">
    <source>
        <dbReference type="PIRSR" id="PIRSR600246-3"/>
    </source>
</evidence>
<name>A0A507AX81_9PEZI</name>
<feature type="binding site" evidence="2">
    <location>
        <begin position="296"/>
        <end position="299"/>
    </location>
    <ligand>
        <name>substrate</name>
    </ligand>
</feature>
<dbReference type="Pfam" id="PF01112">
    <property type="entry name" value="Asparaginase_2"/>
    <property type="match status" value="2"/>
</dbReference>
<evidence type="ECO:0000256" key="2">
    <source>
        <dbReference type="PIRSR" id="PIRSR600246-2"/>
    </source>
</evidence>
<dbReference type="GO" id="GO:0005737">
    <property type="term" value="C:cytoplasm"/>
    <property type="evidence" value="ECO:0007669"/>
    <property type="project" value="TreeGrafter"/>
</dbReference>
<gene>
    <name evidence="5" type="ORF">E0L32_005254</name>
</gene>
<sequence>MEYKPQGAKPKIKPRLIIHGGAGNITPENLPPPKYKAYREALLSIASPPCSPNLTTYLSANECLPLGTQITKANAYMTTPRKTSGGGGGSSSGLSLPSALDAACHALVLLEDNPLFNSGRGAVFTRDGTNELEASVMVSRGRAKRCAGVMGLAHVRNPVLLAKAILERGERDLWGNDDDGDDGDGDDGELDVPSAQGHAQIHGRAAEQLAARYGLQLVEAGYFWTRARWDEHVRGLEREKKEKEKEKGARGATATATWSADEFLPQGTCGAVALGGDGALCVATSTGGMTNKLSGRIGDTPVPGAGFWAEEWTEDGDPTGAAAATAAAAPWWMGGGGVVVSDTLRGLMADCLPTPFVYSPLRQSESAPRRTTQRSVAISGTGNGDSFLRINAVRTVAAMARFQPVSSATALTKVVGDGGELQKSAGARWGKTGEGEGGMIGVESVVVRDVDGRVVEVRSEILQDFNAGGMFRAWINDDGEAEYRILRGEKW</sequence>
<dbReference type="AlphaFoldDB" id="A0A507AX81"/>
<feature type="region of interest" description="Disordered" evidence="4">
    <location>
        <begin position="172"/>
        <end position="201"/>
    </location>
</feature>
<dbReference type="InterPro" id="IPR029055">
    <property type="entry name" value="Ntn_hydrolases_N"/>
</dbReference>
<dbReference type="PANTHER" id="PTHR10188:SF43">
    <property type="entry name" value="ASPARAGINASE (EUROFUNG)"/>
    <property type="match status" value="1"/>
</dbReference>
<comment type="caution">
    <text evidence="5">The sequence shown here is derived from an EMBL/GenBank/DDBJ whole genome shotgun (WGS) entry which is preliminary data.</text>
</comment>
<dbReference type="SUPFAM" id="SSF56235">
    <property type="entry name" value="N-terminal nucleophile aminohydrolases (Ntn hydrolases)"/>
    <property type="match status" value="1"/>
</dbReference>
<proteinExistence type="predicted"/>
<dbReference type="Gene3D" id="3.60.20.30">
    <property type="entry name" value="(Glycosyl)asparaginase"/>
    <property type="match status" value="1"/>
</dbReference>
<feature type="site" description="Cleavage; by autolysis" evidence="3">
    <location>
        <begin position="267"/>
        <end position="268"/>
    </location>
</feature>
<evidence type="ECO:0000256" key="1">
    <source>
        <dbReference type="PIRSR" id="PIRSR600246-1"/>
    </source>
</evidence>
<evidence type="ECO:0000256" key="4">
    <source>
        <dbReference type="SAM" id="MobiDB-lite"/>
    </source>
</evidence>
<dbReference type="RefSeq" id="XP_030996273.1">
    <property type="nucleotide sequence ID" value="XM_031139755.1"/>
</dbReference>
<dbReference type="STRING" id="1093900.A0A507AX81"/>
<evidence type="ECO:0000313" key="5">
    <source>
        <dbReference type="EMBL" id="TPX14562.1"/>
    </source>
</evidence>
<reference evidence="5 6" key="1">
    <citation type="submission" date="2019-06" db="EMBL/GenBank/DDBJ databases">
        <title>Draft genome sequence of the filamentous fungus Phialemoniopsis curvata isolated from diesel fuel.</title>
        <authorList>
            <person name="Varaljay V.A."/>
            <person name="Lyon W.J."/>
            <person name="Crouch A.L."/>
            <person name="Drake C.E."/>
            <person name="Hollomon J.M."/>
            <person name="Nadeau L.J."/>
            <person name="Nunn H.S."/>
            <person name="Stevenson B.S."/>
            <person name="Bojanowski C.L."/>
            <person name="Crookes-Goodson W.J."/>
        </authorList>
    </citation>
    <scope>NUCLEOTIDE SEQUENCE [LARGE SCALE GENOMIC DNA]</scope>
    <source>
        <strain evidence="5 6">D216</strain>
    </source>
</reference>
<feature type="compositionally biased region" description="Acidic residues" evidence="4">
    <location>
        <begin position="175"/>
        <end position="190"/>
    </location>
</feature>
<dbReference type="InterPro" id="IPR000246">
    <property type="entry name" value="Peptidase_T2"/>
</dbReference>
<dbReference type="GeneID" id="41972701"/>
<dbReference type="EMBL" id="SKBQ01000027">
    <property type="protein sequence ID" value="TPX14562.1"/>
    <property type="molecule type" value="Genomic_DNA"/>
</dbReference>
<dbReference type="CDD" id="cd04701">
    <property type="entry name" value="Asparaginase_2"/>
    <property type="match status" value="1"/>
</dbReference>
<accession>A0A507AX81</accession>
<dbReference type="Proteomes" id="UP000319257">
    <property type="component" value="Unassembled WGS sequence"/>
</dbReference>